<sequence>MRKTILLIVSVFCTACLAAGCLAAPAGGAAQSADAPSLMSEQLSEWPDNRYTQAIPRPRAGMPDYAVYDETDGYYSLFLKEISREQGELYIETLKENGFHEIAGDSNSDSAGIVLRKDGIHLGVSITEGGLGLYIAFES</sequence>
<feature type="chain" id="PRO_5046780739" description="Lipoprotein" evidence="1">
    <location>
        <begin position="19"/>
        <end position="139"/>
    </location>
</feature>
<protein>
    <recommendedName>
        <fullName evidence="4">Lipoprotein</fullName>
    </recommendedName>
</protein>
<evidence type="ECO:0000256" key="1">
    <source>
        <dbReference type="SAM" id="SignalP"/>
    </source>
</evidence>
<dbReference type="Proteomes" id="UP000606889">
    <property type="component" value="Unassembled WGS sequence"/>
</dbReference>
<reference evidence="2 3" key="1">
    <citation type="submission" date="2020-08" db="EMBL/GenBank/DDBJ databases">
        <title>Genome public.</title>
        <authorList>
            <person name="Liu C."/>
            <person name="Sun Q."/>
        </authorList>
    </citation>
    <scope>NUCLEOTIDE SEQUENCE [LARGE SCALE GENOMIC DNA]</scope>
    <source>
        <strain evidence="2 3">NSJ-35</strain>
    </source>
</reference>
<name>A0ABR7EGD0_9FIRM</name>
<proteinExistence type="predicted"/>
<evidence type="ECO:0000313" key="3">
    <source>
        <dbReference type="Proteomes" id="UP000606889"/>
    </source>
</evidence>
<evidence type="ECO:0000313" key="2">
    <source>
        <dbReference type="EMBL" id="MBC5648840.1"/>
    </source>
</evidence>
<evidence type="ECO:0008006" key="4">
    <source>
        <dbReference type="Google" id="ProtNLM"/>
    </source>
</evidence>
<organism evidence="2 3">
    <name type="scientific">Christensenella tenuis</name>
    <dbReference type="NCBI Taxonomy" id="2763033"/>
    <lineage>
        <taxon>Bacteria</taxon>
        <taxon>Bacillati</taxon>
        <taxon>Bacillota</taxon>
        <taxon>Clostridia</taxon>
        <taxon>Christensenellales</taxon>
        <taxon>Christensenellaceae</taxon>
        <taxon>Christensenella</taxon>
    </lineage>
</organism>
<dbReference type="PROSITE" id="PS51257">
    <property type="entry name" value="PROKAR_LIPOPROTEIN"/>
    <property type="match status" value="1"/>
</dbReference>
<keyword evidence="3" id="KW-1185">Reference proteome</keyword>
<gene>
    <name evidence="2" type="ORF">H8S18_10875</name>
</gene>
<dbReference type="EMBL" id="JACOON010000005">
    <property type="protein sequence ID" value="MBC5648840.1"/>
    <property type="molecule type" value="Genomic_DNA"/>
</dbReference>
<accession>A0ABR7EGD0</accession>
<comment type="caution">
    <text evidence="2">The sequence shown here is derived from an EMBL/GenBank/DDBJ whole genome shotgun (WGS) entry which is preliminary data.</text>
</comment>
<feature type="signal peptide" evidence="1">
    <location>
        <begin position="1"/>
        <end position="18"/>
    </location>
</feature>
<keyword evidence="1" id="KW-0732">Signal</keyword>
<dbReference type="RefSeq" id="WP_186858288.1">
    <property type="nucleotide sequence ID" value="NZ_JACOON010000005.1"/>
</dbReference>